<feature type="region of interest" description="Disordered" evidence="1">
    <location>
        <begin position="1"/>
        <end position="72"/>
    </location>
</feature>
<dbReference type="Proteomes" id="UP001362999">
    <property type="component" value="Unassembled WGS sequence"/>
</dbReference>
<dbReference type="EMBL" id="JAWWNJ010000023">
    <property type="protein sequence ID" value="KAK7033042.1"/>
    <property type="molecule type" value="Genomic_DNA"/>
</dbReference>
<protein>
    <submittedName>
        <fullName evidence="2">Uncharacterized protein</fullName>
    </submittedName>
</protein>
<comment type="caution">
    <text evidence="2">The sequence shown here is derived from an EMBL/GenBank/DDBJ whole genome shotgun (WGS) entry which is preliminary data.</text>
</comment>
<accession>A0AAW0C0G9</accession>
<evidence type="ECO:0000313" key="3">
    <source>
        <dbReference type="Proteomes" id="UP001362999"/>
    </source>
</evidence>
<evidence type="ECO:0000256" key="1">
    <source>
        <dbReference type="SAM" id="MobiDB-lite"/>
    </source>
</evidence>
<reference evidence="2 3" key="1">
    <citation type="journal article" date="2024" name="J Genomics">
        <title>Draft genome sequencing and assembly of Favolaschia claudopus CIRM-BRFM 2984 isolated from oak limbs.</title>
        <authorList>
            <person name="Navarro D."/>
            <person name="Drula E."/>
            <person name="Chaduli D."/>
            <person name="Cazenave R."/>
            <person name="Ahrendt S."/>
            <person name="Wang J."/>
            <person name="Lipzen A."/>
            <person name="Daum C."/>
            <person name="Barry K."/>
            <person name="Grigoriev I.V."/>
            <person name="Favel A."/>
            <person name="Rosso M.N."/>
            <person name="Martin F."/>
        </authorList>
    </citation>
    <scope>NUCLEOTIDE SEQUENCE [LARGE SCALE GENOMIC DNA]</scope>
    <source>
        <strain evidence="2 3">CIRM-BRFM 2984</strain>
    </source>
</reference>
<evidence type="ECO:0000313" key="2">
    <source>
        <dbReference type="EMBL" id="KAK7033042.1"/>
    </source>
</evidence>
<name>A0AAW0C0G9_9AGAR</name>
<feature type="compositionally biased region" description="Low complexity" evidence="1">
    <location>
        <begin position="30"/>
        <end position="47"/>
    </location>
</feature>
<sequence length="246" mass="27090">MFMPMMAPSTPTSRKSYGGQRSYSHTPINSSPLAPSSSPTASSPIAAVQARRSQYKPRVSSSSMASSSRSNNAASRVAAYGTASQLGEAGDNSQTAFLRTRLKLRCIERAAKARDRAVQKKRTTLTSSDGMDMDEEENDDDDFQFDDLYNRIMRNAARKTQHAFMYSYDREVGSDPPDEVQSWESELAAESLDDSAELLAYIQEQEADAAFAEFADIPAEDLFSWNDIDDELLSGPSTNADEMDLS</sequence>
<gene>
    <name evidence="2" type="ORF">R3P38DRAFT_2920341</name>
</gene>
<proteinExistence type="predicted"/>
<feature type="region of interest" description="Disordered" evidence="1">
    <location>
        <begin position="118"/>
        <end position="139"/>
    </location>
</feature>
<dbReference type="AlphaFoldDB" id="A0AAW0C0G9"/>
<feature type="compositionally biased region" description="Polar residues" evidence="1">
    <location>
        <begin position="9"/>
        <end position="29"/>
    </location>
</feature>
<feature type="compositionally biased region" description="Low complexity" evidence="1">
    <location>
        <begin position="59"/>
        <end position="72"/>
    </location>
</feature>
<organism evidence="2 3">
    <name type="scientific">Favolaschia claudopus</name>
    <dbReference type="NCBI Taxonomy" id="2862362"/>
    <lineage>
        <taxon>Eukaryota</taxon>
        <taxon>Fungi</taxon>
        <taxon>Dikarya</taxon>
        <taxon>Basidiomycota</taxon>
        <taxon>Agaricomycotina</taxon>
        <taxon>Agaricomycetes</taxon>
        <taxon>Agaricomycetidae</taxon>
        <taxon>Agaricales</taxon>
        <taxon>Marasmiineae</taxon>
        <taxon>Mycenaceae</taxon>
        <taxon>Favolaschia</taxon>
    </lineage>
</organism>
<keyword evidence="3" id="KW-1185">Reference proteome</keyword>